<sequence>MPTDEVNHSKCFVSGATGGSALGHGAAWQQSRAGRAHQLNGPVMSVSRWVDSELRYEAPSAVYV</sequence>
<name>A0A2T4BTP1_TRILO</name>
<evidence type="ECO:0000313" key="1">
    <source>
        <dbReference type="EMBL" id="PTB72681.1"/>
    </source>
</evidence>
<dbReference type="Proteomes" id="UP000240760">
    <property type="component" value="Unassembled WGS sequence"/>
</dbReference>
<protein>
    <submittedName>
        <fullName evidence="1">Uncharacterized protein</fullName>
    </submittedName>
</protein>
<gene>
    <name evidence="1" type="ORF">M440DRAFT_148230</name>
</gene>
<dbReference type="EMBL" id="KZ679140">
    <property type="protein sequence ID" value="PTB72681.1"/>
    <property type="molecule type" value="Genomic_DNA"/>
</dbReference>
<organism evidence="1 2">
    <name type="scientific">Trichoderma longibrachiatum ATCC 18648</name>
    <dbReference type="NCBI Taxonomy" id="983965"/>
    <lineage>
        <taxon>Eukaryota</taxon>
        <taxon>Fungi</taxon>
        <taxon>Dikarya</taxon>
        <taxon>Ascomycota</taxon>
        <taxon>Pezizomycotina</taxon>
        <taxon>Sordariomycetes</taxon>
        <taxon>Hypocreomycetidae</taxon>
        <taxon>Hypocreales</taxon>
        <taxon>Hypocreaceae</taxon>
        <taxon>Trichoderma</taxon>
    </lineage>
</organism>
<accession>A0A2T4BTP1</accession>
<proteinExistence type="predicted"/>
<evidence type="ECO:0000313" key="2">
    <source>
        <dbReference type="Proteomes" id="UP000240760"/>
    </source>
</evidence>
<reference evidence="1 2" key="1">
    <citation type="submission" date="2016-07" db="EMBL/GenBank/DDBJ databases">
        <title>Multiple horizontal gene transfer events from other fungi enriched the ability of initially mycotrophic Trichoderma (Ascomycota) to feed on dead plant biomass.</title>
        <authorList>
            <consortium name="DOE Joint Genome Institute"/>
            <person name="Aerts A."/>
            <person name="Atanasova L."/>
            <person name="Chenthamara K."/>
            <person name="Zhang J."/>
            <person name="Grujic M."/>
            <person name="Henrissat B."/>
            <person name="Kuo A."/>
            <person name="Salamov A."/>
            <person name="Lipzen A."/>
            <person name="Labutti K."/>
            <person name="Barry K."/>
            <person name="Miao Y."/>
            <person name="Rahimi M.J."/>
            <person name="Shen Q."/>
            <person name="Grigoriev I.V."/>
            <person name="Kubicek C.P."/>
            <person name="Druzhinina I.S."/>
        </authorList>
    </citation>
    <scope>NUCLEOTIDE SEQUENCE [LARGE SCALE GENOMIC DNA]</scope>
    <source>
        <strain evidence="1 2">ATCC 18648</strain>
    </source>
</reference>
<dbReference type="AlphaFoldDB" id="A0A2T4BTP1"/>
<keyword evidence="2" id="KW-1185">Reference proteome</keyword>